<reference evidence="1" key="1">
    <citation type="submission" date="2023-01" db="EMBL/GenBank/DDBJ databases">
        <title>Psychroserpens sp. MSW6 and Marinomonas sp. RSW2, isolated from seawater.</title>
        <authorList>
            <person name="Kristyanto S."/>
            <person name="Jung J."/>
            <person name="Kim J.M."/>
            <person name="Jeon C.O."/>
        </authorList>
    </citation>
    <scope>NUCLEOTIDE SEQUENCE</scope>
    <source>
        <strain evidence="1">RSW2</strain>
    </source>
</reference>
<dbReference type="PANTHER" id="PTHR35604">
    <property type="entry name" value="TRANSPOSASE INSH FOR INSERTION SEQUENCE ELEMENT IS5A-RELATED"/>
    <property type="match status" value="1"/>
</dbReference>
<proteinExistence type="predicted"/>
<protein>
    <submittedName>
        <fullName evidence="1">Transposase</fullName>
    </submittedName>
</protein>
<dbReference type="Proteomes" id="UP001139522">
    <property type="component" value="Unassembled WGS sequence"/>
</dbReference>
<accession>A0ABT5WCQ6</accession>
<evidence type="ECO:0000313" key="1">
    <source>
        <dbReference type="EMBL" id="MDE8602605.1"/>
    </source>
</evidence>
<gene>
    <name evidence="1" type="ORF">M3I01_006650</name>
</gene>
<name>A0ABT5WCQ6_9GAMM</name>
<dbReference type="EMBL" id="JAMZEG020000002">
    <property type="protein sequence ID" value="MDE8602605.1"/>
    <property type="molecule type" value="Genomic_DNA"/>
</dbReference>
<comment type="caution">
    <text evidence="1">The sequence shown here is derived from an EMBL/GenBank/DDBJ whole genome shotgun (WGS) entry which is preliminary data.</text>
</comment>
<sequence>MFSDLSLDNLTPDHSTIMNFRHLLEKNTLSHQLFKEVNRWLSDVGFYLKEGTIVDATIYRSSQFNQE</sequence>
<keyword evidence="2" id="KW-1185">Reference proteome</keyword>
<organism evidence="1 2">
    <name type="scientific">Marinomonas maritima</name>
    <dbReference type="NCBI Taxonomy" id="2940935"/>
    <lineage>
        <taxon>Bacteria</taxon>
        <taxon>Pseudomonadati</taxon>
        <taxon>Pseudomonadota</taxon>
        <taxon>Gammaproteobacteria</taxon>
        <taxon>Oceanospirillales</taxon>
        <taxon>Oceanospirillaceae</taxon>
        <taxon>Marinomonas</taxon>
    </lineage>
</organism>
<evidence type="ECO:0000313" key="2">
    <source>
        <dbReference type="Proteomes" id="UP001139522"/>
    </source>
</evidence>
<dbReference type="PANTHER" id="PTHR35604:SF2">
    <property type="entry name" value="TRANSPOSASE INSH FOR INSERTION SEQUENCE ELEMENT IS5A-RELATED"/>
    <property type="match status" value="1"/>
</dbReference>